<evidence type="ECO:0000256" key="2">
    <source>
        <dbReference type="ARBA" id="ARBA00023242"/>
    </source>
</evidence>
<evidence type="ECO:0000256" key="1">
    <source>
        <dbReference type="ARBA" id="ARBA00004123"/>
    </source>
</evidence>
<evidence type="ECO:0000313" key="6">
    <source>
        <dbReference type="Proteomes" id="UP000827284"/>
    </source>
</evidence>
<comment type="subcellular location">
    <subcellularLocation>
        <location evidence="1">Nucleus</location>
    </subcellularLocation>
</comment>
<dbReference type="Pfam" id="PF15458">
    <property type="entry name" value="NTR2"/>
    <property type="match status" value="1"/>
</dbReference>
<dbReference type="GO" id="GO:0000390">
    <property type="term" value="P:spliceosomal complex disassembly"/>
    <property type="evidence" value="ECO:0007669"/>
    <property type="project" value="InterPro"/>
</dbReference>
<proteinExistence type="predicted"/>
<feature type="compositionally biased region" description="Polar residues" evidence="4">
    <location>
        <begin position="30"/>
        <end position="41"/>
    </location>
</feature>
<keyword evidence="2" id="KW-0539">Nucleus</keyword>
<feature type="compositionally biased region" description="Polar residues" evidence="4">
    <location>
        <begin position="98"/>
        <end position="117"/>
    </location>
</feature>
<dbReference type="InterPro" id="IPR012890">
    <property type="entry name" value="GCFC2-like"/>
</dbReference>
<feature type="region of interest" description="Disordered" evidence="4">
    <location>
        <begin position="1"/>
        <end position="122"/>
    </location>
</feature>
<feature type="compositionally biased region" description="Acidic residues" evidence="4">
    <location>
        <begin position="484"/>
        <end position="494"/>
    </location>
</feature>
<gene>
    <name evidence="5" type="ORF">EMPS_01008</name>
</gene>
<keyword evidence="3" id="KW-0175">Coiled coil</keyword>
<protein>
    <recommendedName>
        <fullName evidence="7">GCF C-terminal domain-containing protein</fullName>
    </recommendedName>
</protein>
<reference evidence="5" key="1">
    <citation type="submission" date="2021-11" db="EMBL/GenBank/DDBJ databases">
        <authorList>
            <person name="Herlambang A."/>
            <person name="Guo Y."/>
            <person name="Takashima Y."/>
            <person name="Nishizawa T."/>
        </authorList>
    </citation>
    <scope>NUCLEOTIDE SEQUENCE</scope>
    <source>
        <strain evidence="5">E1425</strain>
    </source>
</reference>
<feature type="compositionally biased region" description="Basic residues" evidence="4">
    <location>
        <begin position="1"/>
        <end position="11"/>
    </location>
</feature>
<evidence type="ECO:0008006" key="7">
    <source>
        <dbReference type="Google" id="ProtNLM"/>
    </source>
</evidence>
<dbReference type="OrthoDB" id="429427at2759"/>
<evidence type="ECO:0000256" key="3">
    <source>
        <dbReference type="SAM" id="Coils"/>
    </source>
</evidence>
<evidence type="ECO:0000313" key="5">
    <source>
        <dbReference type="EMBL" id="GJJ68662.1"/>
    </source>
</evidence>
<dbReference type="PANTHER" id="PTHR12214">
    <property type="entry name" value="GC-RICH SEQUENCE DNA-BINDING FACTOR"/>
    <property type="match status" value="1"/>
</dbReference>
<organism evidence="5 6">
    <name type="scientific">Entomortierella parvispora</name>
    <dbReference type="NCBI Taxonomy" id="205924"/>
    <lineage>
        <taxon>Eukaryota</taxon>
        <taxon>Fungi</taxon>
        <taxon>Fungi incertae sedis</taxon>
        <taxon>Mucoromycota</taxon>
        <taxon>Mortierellomycotina</taxon>
        <taxon>Mortierellomycetes</taxon>
        <taxon>Mortierellales</taxon>
        <taxon>Mortierellaceae</taxon>
        <taxon>Entomortierella</taxon>
    </lineage>
</organism>
<feature type="compositionally biased region" description="Basic residues" evidence="4">
    <location>
        <begin position="451"/>
        <end position="465"/>
    </location>
</feature>
<feature type="compositionally biased region" description="Basic and acidic residues" evidence="4">
    <location>
        <begin position="466"/>
        <end position="483"/>
    </location>
</feature>
<dbReference type="AlphaFoldDB" id="A0A9P3LSD8"/>
<dbReference type="PANTHER" id="PTHR12214:SF0">
    <property type="entry name" value="LD29489P"/>
    <property type="match status" value="1"/>
</dbReference>
<dbReference type="EMBL" id="BQFW01000002">
    <property type="protein sequence ID" value="GJJ68662.1"/>
    <property type="molecule type" value="Genomic_DNA"/>
</dbReference>
<dbReference type="Proteomes" id="UP000827284">
    <property type="component" value="Unassembled WGS sequence"/>
</dbReference>
<feature type="compositionally biased region" description="Basic residues" evidence="4">
    <location>
        <begin position="80"/>
        <end position="90"/>
    </location>
</feature>
<dbReference type="GO" id="GO:0071008">
    <property type="term" value="C:U2-type post-mRNA release spliceosomal complex"/>
    <property type="evidence" value="ECO:0007669"/>
    <property type="project" value="InterPro"/>
</dbReference>
<evidence type="ECO:0000256" key="4">
    <source>
        <dbReference type="SAM" id="MobiDB-lite"/>
    </source>
</evidence>
<accession>A0A9P3LSD8</accession>
<feature type="coiled-coil region" evidence="3">
    <location>
        <begin position="310"/>
        <end position="337"/>
    </location>
</feature>
<feature type="region of interest" description="Disordered" evidence="4">
    <location>
        <begin position="451"/>
        <end position="494"/>
    </location>
</feature>
<keyword evidence="6" id="KW-1185">Reference proteome</keyword>
<sequence>MFTPRKNRNIRKKIEFSDDPDDDTTAIAAESTTQAPDTPNKTDAVESTSSKVKKTKKKVPSTVLSFGDEEQEAEAEFKVKKSNASKRLANRSKESTFESDQPTITSRATTGNSNSYSKEALEELRKSTLSTTPVIRSHSTADDLVEEKFPSLLGGPTIIPDANAIHLAKKKREQMRLRNDFDDAEFISLAGGDDDTISETRDTRLVREEDDDMDDGEAELDKIIGDKLALGTKAQRAAERNKRDSRKEMIADMIEDGDDEQESREWELQQIRNAGIVKTDAKKTKRSSAPVHRTIAFPEITQVPRISDVKSRLQLHLDNLKQQKAMHTAQLKQIRHEEAELNLGAMDAGEEMTKASARYTFYQELRTYCRNLASFFEEKFPELESIERDYRHMLSGRTKLVLDRRNAELKDDLALFGNVVEDDEVKSAKAQVAEVDEFGRSIAVDPYAARKRRHAERLRRQAARKSKAEKSSQPKESDMHEGLSTDDELGAGDDQELGDAVMDLEEKRVAVFKEVGSDYTSLAAVKKRFMAWKTDYHKDYNKAFGGLLLPMVFDFYIRQETCLWNPLRVTLDLSGQTWHKEVSSYTVIHPTSHMHSDSESDQEDDEEEDMDLDLMSKVVSKSLCPRLTQFLKAGGVDLYSAKQTRCLKAILDQLLDYVDKKESKMDVLLKATLDIVLETAQAHRELFVQAQPLTPRHILTTEGQEARERYLWRTIGLFRNLMQLRRFVPTSDALDAPVVDGLLHDCIMRLLEGDDKDTVAKYQMIFHALPHAIRSQERHLIIDRMAKSS</sequence>
<name>A0A9P3LSD8_9FUNG</name>
<comment type="caution">
    <text evidence="5">The sequence shown here is derived from an EMBL/GenBank/DDBJ whole genome shotgun (WGS) entry which is preliminary data.</text>
</comment>
<dbReference type="GO" id="GO:0003677">
    <property type="term" value="F:DNA binding"/>
    <property type="evidence" value="ECO:0007669"/>
    <property type="project" value="InterPro"/>
</dbReference>
<dbReference type="InterPro" id="IPR028211">
    <property type="entry name" value="Ntr2"/>
</dbReference>
<reference evidence="5" key="2">
    <citation type="journal article" date="2022" name="Microbiol. Resour. Announc.">
        <title>Whole-Genome Sequence of Entomortierella parvispora E1425, a Mucoromycotan Fungus Associated with Burkholderiaceae-Related Endosymbiotic Bacteria.</title>
        <authorList>
            <person name="Herlambang A."/>
            <person name="Guo Y."/>
            <person name="Takashima Y."/>
            <person name="Narisawa K."/>
            <person name="Ohta H."/>
            <person name="Nishizawa T."/>
        </authorList>
    </citation>
    <scope>NUCLEOTIDE SEQUENCE</scope>
    <source>
        <strain evidence="5">E1425</strain>
    </source>
</reference>